<dbReference type="GO" id="GO:0030151">
    <property type="term" value="F:molybdenum ion binding"/>
    <property type="evidence" value="ECO:0007669"/>
    <property type="project" value="UniProtKB-UniRule"/>
</dbReference>
<dbReference type="NCBIfam" id="TIGR00638">
    <property type="entry name" value="Mop"/>
    <property type="match status" value="1"/>
</dbReference>
<protein>
    <submittedName>
        <fullName evidence="7">LysR family transcriptional regulator</fullName>
    </submittedName>
</protein>
<evidence type="ECO:0000256" key="1">
    <source>
        <dbReference type="ARBA" id="ARBA00008110"/>
    </source>
</evidence>
<dbReference type="Pfam" id="PF00126">
    <property type="entry name" value="HTH_1"/>
    <property type="match status" value="1"/>
</dbReference>
<keyword evidence="8" id="KW-1185">Reference proteome</keyword>
<dbReference type="SUPFAM" id="SSF46785">
    <property type="entry name" value="Winged helix' DNA-binding domain"/>
    <property type="match status" value="1"/>
</dbReference>
<dbReference type="InterPro" id="IPR005116">
    <property type="entry name" value="Transp-assoc_OB_typ1"/>
</dbReference>
<dbReference type="Pfam" id="PF03459">
    <property type="entry name" value="TOBE"/>
    <property type="match status" value="1"/>
</dbReference>
<dbReference type="InterPro" id="IPR036388">
    <property type="entry name" value="WH-like_DNA-bd_sf"/>
</dbReference>
<dbReference type="Proteomes" id="UP000469385">
    <property type="component" value="Unassembled WGS sequence"/>
</dbReference>
<comment type="similarity">
    <text evidence="1 5">Belongs to the ModE family.</text>
</comment>
<dbReference type="InterPro" id="IPR036390">
    <property type="entry name" value="WH_DNA-bd_sf"/>
</dbReference>
<dbReference type="Gene3D" id="2.40.50.100">
    <property type="match status" value="2"/>
</dbReference>
<dbReference type="Gene3D" id="1.10.10.10">
    <property type="entry name" value="Winged helix-like DNA-binding domain superfamily/Winged helix DNA-binding domain"/>
    <property type="match status" value="1"/>
</dbReference>
<dbReference type="InterPro" id="IPR016462">
    <property type="entry name" value="ModE"/>
</dbReference>
<reference evidence="7 8" key="1">
    <citation type="submission" date="2019-12" db="EMBL/GenBank/DDBJ databases">
        <authorList>
            <person name="Huq M.A."/>
        </authorList>
    </citation>
    <scope>NUCLEOTIDE SEQUENCE [LARGE SCALE GENOMIC DNA]</scope>
    <source>
        <strain evidence="7 8">MAH-25</strain>
    </source>
</reference>
<dbReference type="InterPro" id="IPR000847">
    <property type="entry name" value="LysR_HTH_N"/>
</dbReference>
<dbReference type="SUPFAM" id="SSF50331">
    <property type="entry name" value="MOP-like"/>
    <property type="match status" value="1"/>
</dbReference>
<dbReference type="GO" id="GO:0015689">
    <property type="term" value="P:molybdate ion transport"/>
    <property type="evidence" value="ECO:0007669"/>
    <property type="project" value="UniProtKB-UniRule"/>
</dbReference>
<evidence type="ECO:0000313" key="8">
    <source>
        <dbReference type="Proteomes" id="UP000469385"/>
    </source>
</evidence>
<dbReference type="RefSeq" id="WP_157397015.1">
    <property type="nucleotide sequence ID" value="NZ_WSEL01000003.1"/>
</dbReference>
<keyword evidence="4" id="KW-0677">Repeat</keyword>
<dbReference type="PROSITE" id="PS51866">
    <property type="entry name" value="MOP"/>
    <property type="match status" value="1"/>
</dbReference>
<accession>A0A6N8IQH4</accession>
<organism evidence="7 8">
    <name type="scientific">Ramlibacter pinisoli</name>
    <dbReference type="NCBI Taxonomy" id="2682844"/>
    <lineage>
        <taxon>Bacteria</taxon>
        <taxon>Pseudomonadati</taxon>
        <taxon>Pseudomonadota</taxon>
        <taxon>Betaproteobacteria</taxon>
        <taxon>Burkholderiales</taxon>
        <taxon>Comamonadaceae</taxon>
        <taxon>Ramlibacter</taxon>
    </lineage>
</organism>
<dbReference type="PANTHER" id="PTHR30432:SF1">
    <property type="entry name" value="DNA-BINDING TRANSCRIPTIONAL DUAL REGULATOR MODE"/>
    <property type="match status" value="1"/>
</dbReference>
<dbReference type="AlphaFoldDB" id="A0A6N8IQH4"/>
<evidence type="ECO:0000259" key="6">
    <source>
        <dbReference type="PROSITE" id="PS51866"/>
    </source>
</evidence>
<dbReference type="EMBL" id="WSEL01000003">
    <property type="protein sequence ID" value="MVQ28962.1"/>
    <property type="molecule type" value="Genomic_DNA"/>
</dbReference>
<dbReference type="InterPro" id="IPR051815">
    <property type="entry name" value="Molybdate_resp_trans_reg"/>
</dbReference>
<keyword evidence="2 5" id="KW-0813">Transport</keyword>
<evidence type="ECO:0000256" key="3">
    <source>
        <dbReference type="ARBA" id="ARBA00022505"/>
    </source>
</evidence>
<gene>
    <name evidence="7" type="ORF">GON04_05880</name>
</gene>
<feature type="domain" description="Mop" evidence="6">
    <location>
        <begin position="116"/>
        <end position="181"/>
    </location>
</feature>
<dbReference type="InterPro" id="IPR004606">
    <property type="entry name" value="Mop_domain"/>
</dbReference>
<dbReference type="GO" id="GO:0003700">
    <property type="term" value="F:DNA-binding transcription factor activity"/>
    <property type="evidence" value="ECO:0007669"/>
    <property type="project" value="InterPro"/>
</dbReference>
<comment type="caution">
    <text evidence="7">The sequence shown here is derived from an EMBL/GenBank/DDBJ whole genome shotgun (WGS) entry which is preliminary data.</text>
</comment>
<proteinExistence type="inferred from homology"/>
<dbReference type="InterPro" id="IPR008995">
    <property type="entry name" value="Mo/tungstate-bd_C_term_dom"/>
</dbReference>
<name>A0A6N8IQH4_9BURK</name>
<evidence type="ECO:0000313" key="7">
    <source>
        <dbReference type="EMBL" id="MVQ28962.1"/>
    </source>
</evidence>
<keyword evidence="3 5" id="KW-0500">Molybdenum</keyword>
<sequence length="251" mass="25474">MPRRLDLDEALGHAATDKRLEILRRVGASGSISQAAREVGVSYKAAWQALDMLANLAGVPLLEKVVGGAGGGGARLTPAGERLLHAGSEMARSRSQVLARLSARSAGPALAALGLRTSMRNQLPCTVAQVQVHGPLVRVVLQLHDGTLASRITAESAQLLGLEPGLPVLALCKATAVQVERAGAGPTGPAVNVLRGRATRVARGDVGDEVAAQLAGGAALVGFAQGRSGLRAGSPVALHMDEAAVVLALAS</sequence>
<dbReference type="PIRSF" id="PIRSF005763">
    <property type="entry name" value="Txn_reg_ModE"/>
    <property type="match status" value="1"/>
</dbReference>
<evidence type="ECO:0000256" key="2">
    <source>
        <dbReference type="ARBA" id="ARBA00022448"/>
    </source>
</evidence>
<evidence type="ECO:0000256" key="4">
    <source>
        <dbReference type="ARBA" id="ARBA00022737"/>
    </source>
</evidence>
<dbReference type="PANTHER" id="PTHR30432">
    <property type="entry name" value="TRANSCRIPTIONAL REGULATOR MODE"/>
    <property type="match status" value="1"/>
</dbReference>
<evidence type="ECO:0000256" key="5">
    <source>
        <dbReference type="PIRNR" id="PIRNR005763"/>
    </source>
</evidence>